<evidence type="ECO:0000256" key="7">
    <source>
        <dbReference type="SAM" id="MobiDB-lite"/>
    </source>
</evidence>
<dbReference type="PROSITE" id="PS50914">
    <property type="entry name" value="BON"/>
    <property type="match status" value="1"/>
</dbReference>
<dbReference type="Pfam" id="PF00924">
    <property type="entry name" value="MS_channel_2nd"/>
    <property type="match status" value="1"/>
</dbReference>
<feature type="compositionally biased region" description="Basic and acidic residues" evidence="7">
    <location>
        <begin position="419"/>
        <end position="458"/>
    </location>
</feature>
<dbReference type="InterPro" id="IPR023408">
    <property type="entry name" value="MscS_beta-dom_sf"/>
</dbReference>
<name>A0ABZ2DA70_9SPHN</name>
<keyword evidence="6" id="KW-0407">Ion channel</keyword>
<dbReference type="Gene3D" id="1.10.287.1260">
    <property type="match status" value="1"/>
</dbReference>
<feature type="signal peptide" evidence="8">
    <location>
        <begin position="1"/>
        <end position="22"/>
    </location>
</feature>
<keyword evidence="11" id="KW-1185">Reference proteome</keyword>
<keyword evidence="6" id="KW-0813">Transport</keyword>
<reference evidence="10 11" key="1">
    <citation type="submission" date="2024-02" db="EMBL/GenBank/DDBJ databases">
        <title>The whole genome sequence of five bacterial samples isolated from Abu Dhabi Sabkha-shore region.</title>
        <authorList>
            <person name="Sudalaimuthuasari N."/>
            <person name="Sarfraz B."/>
            <person name="Tuyisabe J.D."/>
            <person name="Mugisha Ntwali L.D.M."/>
            <person name="Ali A.I.A.A."/>
            <person name="Almansoori S.Z.A."/>
            <person name="Alajami H.S.A."/>
            <person name="Almeqbaali A.A.S."/>
            <person name="Kundu B."/>
            <person name="Saeed E.E."/>
            <person name="Sukumarinath V."/>
            <person name="Mishra A.K."/>
            <person name="Hazzouri K.M."/>
            <person name="Almaskari R."/>
            <person name="Sharma A.K."/>
            <person name="Amiri K.M.A."/>
        </authorList>
    </citation>
    <scope>NUCLEOTIDE SEQUENCE [LARGE SCALE GENOMIC DNA]</scope>
    <source>
        <strain evidence="11">kcgeb_sd</strain>
    </source>
</reference>
<feature type="transmembrane region" description="Helical" evidence="6">
    <location>
        <begin position="201"/>
        <end position="222"/>
    </location>
</feature>
<protein>
    <recommendedName>
        <fullName evidence="6">Small-conductance mechanosensitive channel</fullName>
    </recommendedName>
</protein>
<feature type="domain" description="BON" evidence="9">
    <location>
        <begin position="49"/>
        <end position="115"/>
    </location>
</feature>
<keyword evidence="5 6" id="KW-0472">Membrane</keyword>
<comment type="subunit">
    <text evidence="6">Homoheptamer.</text>
</comment>
<dbReference type="InterPro" id="IPR045275">
    <property type="entry name" value="MscS_archaea/bacteria_type"/>
</dbReference>
<feature type="transmembrane region" description="Helical" evidence="6">
    <location>
        <begin position="173"/>
        <end position="195"/>
    </location>
</feature>
<feature type="compositionally biased region" description="Low complexity" evidence="7">
    <location>
        <begin position="402"/>
        <end position="418"/>
    </location>
</feature>
<evidence type="ECO:0000256" key="6">
    <source>
        <dbReference type="RuleBase" id="RU369025"/>
    </source>
</evidence>
<evidence type="ECO:0000256" key="4">
    <source>
        <dbReference type="ARBA" id="ARBA00022989"/>
    </source>
</evidence>
<dbReference type="InterPro" id="IPR011066">
    <property type="entry name" value="MscS_channel_C_sf"/>
</dbReference>
<dbReference type="PANTHER" id="PTHR30221">
    <property type="entry name" value="SMALL-CONDUCTANCE MECHANOSENSITIVE CHANNEL"/>
    <property type="match status" value="1"/>
</dbReference>
<evidence type="ECO:0000259" key="9">
    <source>
        <dbReference type="PROSITE" id="PS50914"/>
    </source>
</evidence>
<keyword evidence="3 6" id="KW-0812">Transmembrane</keyword>
<feature type="chain" id="PRO_5047235959" description="Small-conductance mechanosensitive channel" evidence="8">
    <location>
        <begin position="23"/>
        <end position="458"/>
    </location>
</feature>
<dbReference type="SUPFAM" id="SSF82689">
    <property type="entry name" value="Mechanosensitive channel protein MscS (YggB), C-terminal domain"/>
    <property type="match status" value="1"/>
</dbReference>
<dbReference type="InterPro" id="IPR007055">
    <property type="entry name" value="BON_dom"/>
</dbReference>
<keyword evidence="8" id="KW-0732">Signal</keyword>
<comment type="caution">
    <text evidence="6">Lacks conserved residue(s) required for the propagation of feature annotation.</text>
</comment>
<evidence type="ECO:0000256" key="2">
    <source>
        <dbReference type="ARBA" id="ARBA00022475"/>
    </source>
</evidence>
<dbReference type="EMBL" id="CP144918">
    <property type="protein sequence ID" value="WWA47714.1"/>
    <property type="molecule type" value="Genomic_DNA"/>
</dbReference>
<comment type="subcellular location">
    <subcellularLocation>
        <location evidence="6">Cell inner membrane</location>
        <topology evidence="6">Multi-pass membrane protein</topology>
    </subcellularLocation>
    <subcellularLocation>
        <location evidence="1">Cell membrane</location>
        <topology evidence="1">Multi-pass membrane protein</topology>
    </subcellularLocation>
</comment>
<dbReference type="Pfam" id="PF04972">
    <property type="entry name" value="BON"/>
    <property type="match status" value="1"/>
</dbReference>
<keyword evidence="4 6" id="KW-1133">Transmembrane helix</keyword>
<evidence type="ECO:0000256" key="1">
    <source>
        <dbReference type="ARBA" id="ARBA00004651"/>
    </source>
</evidence>
<keyword evidence="6" id="KW-0997">Cell inner membrane</keyword>
<dbReference type="Gene3D" id="2.30.30.60">
    <property type="match status" value="1"/>
</dbReference>
<dbReference type="Gene3D" id="3.30.70.100">
    <property type="match status" value="1"/>
</dbReference>
<evidence type="ECO:0000256" key="5">
    <source>
        <dbReference type="ARBA" id="ARBA00023136"/>
    </source>
</evidence>
<evidence type="ECO:0000313" key="10">
    <source>
        <dbReference type="EMBL" id="WWA47714.1"/>
    </source>
</evidence>
<dbReference type="PANTHER" id="PTHR30221:SF1">
    <property type="entry name" value="SMALL-CONDUCTANCE MECHANOSENSITIVE CHANNEL"/>
    <property type="match status" value="1"/>
</dbReference>
<feature type="region of interest" description="Disordered" evidence="7">
    <location>
        <begin position="402"/>
        <end position="458"/>
    </location>
</feature>
<feature type="transmembrane region" description="Helical" evidence="6">
    <location>
        <begin position="131"/>
        <end position="161"/>
    </location>
</feature>
<organism evidence="10 11">
    <name type="scientific">Pelagerythrobacter marensis</name>
    <dbReference type="NCBI Taxonomy" id="543877"/>
    <lineage>
        <taxon>Bacteria</taxon>
        <taxon>Pseudomonadati</taxon>
        <taxon>Pseudomonadota</taxon>
        <taxon>Alphaproteobacteria</taxon>
        <taxon>Sphingomonadales</taxon>
        <taxon>Erythrobacteraceae</taxon>
        <taxon>Pelagerythrobacter</taxon>
    </lineage>
</organism>
<dbReference type="RefSeq" id="WP_338446603.1">
    <property type="nucleotide sequence ID" value="NZ_CP144918.1"/>
</dbReference>
<sequence length="458" mass="48228">MIAPRLRAIAAAMLLLATPALAMPGVPEETAAAPPPAEAAIADRQDAGADSRIAGRIRAIFGEIEALSEVEVSVREGVVRLSGTVPGSGDGARAERIASRVAGVATVENAIVRDVSLDRNLGALGSLSGRVAAFVAMLPLIGVAIALALGIALAGHLVAGFRPLWRRLLPNVFLADLVASAIRFVFILTGLVIALDLLGAGALMGAVLGGAGVIGIALGFAMRDTIENYVASLMLSLRQPFRANDHVLIDDKEGRVVRLTSRATVLMTLDGNHLRIPNSTVFKAVILNYTRNPQRRFTFDLGIDADDDPDAGRQLGRETLAALPFVLADPPPDAAVAEVGDSNIVLRFFGWIDQRESDWLKARSRAIAAVKAALEAGGFALPEPIYRLRFDPRSAPFPLAQAAKAPGGEAAAPAASAPRAREEKPHDVAPQEEVAKMVDAERAQDGGRDLLDPERPVE</sequence>
<dbReference type="InterPro" id="IPR006685">
    <property type="entry name" value="MscS_channel_2nd"/>
</dbReference>
<keyword evidence="6" id="KW-0406">Ion transport</keyword>
<dbReference type="Proteomes" id="UP001335183">
    <property type="component" value="Chromosome"/>
</dbReference>
<dbReference type="InterPro" id="IPR010920">
    <property type="entry name" value="LSM_dom_sf"/>
</dbReference>
<evidence type="ECO:0000256" key="3">
    <source>
        <dbReference type="ARBA" id="ARBA00022692"/>
    </source>
</evidence>
<keyword evidence="2" id="KW-1003">Cell membrane</keyword>
<accession>A0ABZ2DA70</accession>
<dbReference type="Gene3D" id="3.30.1340.30">
    <property type="match status" value="1"/>
</dbReference>
<proteinExistence type="inferred from homology"/>
<gene>
    <name evidence="10" type="ORF">V5F89_02040</name>
</gene>
<evidence type="ECO:0000313" key="11">
    <source>
        <dbReference type="Proteomes" id="UP001335183"/>
    </source>
</evidence>
<evidence type="ECO:0000256" key="8">
    <source>
        <dbReference type="SAM" id="SignalP"/>
    </source>
</evidence>
<dbReference type="SUPFAM" id="SSF50182">
    <property type="entry name" value="Sm-like ribonucleoproteins"/>
    <property type="match status" value="1"/>
</dbReference>
<comment type="function">
    <text evidence="6">Mechanosensitive channel that participates in the regulation of osmotic pressure changes within the cell, opening in response to stretch forces in the membrane lipid bilayer, without the need for other proteins. Contributes to normal resistance to hypoosmotic shock. Forms an ion channel of 1.0 nanosiemens conductance with a slight preference for anions.</text>
</comment>
<comment type="similarity">
    <text evidence="6">Belongs to the MscS (TC 1.A.23) family.</text>
</comment>